<dbReference type="AlphaFoldDB" id="A0A1R4J0F0"/>
<keyword evidence="3" id="KW-0479">Metal-binding</keyword>
<dbReference type="GO" id="GO:0005737">
    <property type="term" value="C:cytoplasm"/>
    <property type="evidence" value="ECO:0007669"/>
    <property type="project" value="UniProtKB-SubCell"/>
</dbReference>
<accession>A0A1R4J0F0</accession>
<dbReference type="PANTHER" id="PTHR36438:SF1">
    <property type="entry name" value="IRON-SULFUR CLUSTER REPAIR PROTEIN YTFE"/>
    <property type="match status" value="1"/>
</dbReference>
<evidence type="ECO:0000256" key="3">
    <source>
        <dbReference type="ARBA" id="ARBA00022723"/>
    </source>
</evidence>
<dbReference type="STRING" id="1255658.FM114_04740"/>
<keyword evidence="4" id="KW-0408">Iron</keyword>
<dbReference type="PANTHER" id="PTHR36438">
    <property type="entry name" value="IRON-SULFUR CLUSTER REPAIR PROTEIN YTFE"/>
    <property type="match status" value="1"/>
</dbReference>
<sequence length="237" mass="26074">MKADTNATLGALVTQDPRRARVLEKHELDYCCNGQRTLAEAAAAAGLDAEQVAATLDLPEAPAAPDTQGSVPLANATLAHEIVDTHHAYLWEEMPRLQALVAKVQGVHGQNHPELTRVREAYEEAVADLEPHLTKEERVLFPAISKLEKAQAPVAFPFGTLANPIRQMLAEHDVVGDLFKEIRQLTGGYTAPDDACNSYRAMLTGLEEMELDLHEHIHKENNILFPRVLELEASLRA</sequence>
<evidence type="ECO:0000259" key="5">
    <source>
        <dbReference type="Pfam" id="PF01814"/>
    </source>
</evidence>
<reference evidence="6 7" key="1">
    <citation type="submission" date="2017-02" db="EMBL/GenBank/DDBJ databases">
        <authorList>
            <person name="Peterson S.W."/>
        </authorList>
    </citation>
    <scope>NUCLEOTIDE SEQUENCE [LARGE SCALE GENOMIC DNA]</scope>
    <source>
        <strain evidence="6 7">LSP_Lj1</strain>
    </source>
</reference>
<dbReference type="InterPro" id="IPR019903">
    <property type="entry name" value="RIC_family"/>
</dbReference>
<dbReference type="Pfam" id="PF04405">
    <property type="entry name" value="ScdA_N"/>
    <property type="match status" value="1"/>
</dbReference>
<dbReference type="OrthoDB" id="9797132at2"/>
<name>A0A1R4J0F0_9ACTN</name>
<dbReference type="EMBL" id="FUKQ01000018">
    <property type="protein sequence ID" value="SJN25489.1"/>
    <property type="molecule type" value="Genomic_DNA"/>
</dbReference>
<feature type="domain" description="Hemerythrin-like" evidence="5">
    <location>
        <begin position="80"/>
        <end position="227"/>
    </location>
</feature>
<evidence type="ECO:0000313" key="7">
    <source>
        <dbReference type="Proteomes" id="UP000188342"/>
    </source>
</evidence>
<dbReference type="Pfam" id="PF01814">
    <property type="entry name" value="Hemerythrin"/>
    <property type="match status" value="1"/>
</dbReference>
<protein>
    <submittedName>
        <fullName evidence="6">Nitric oxide-dependent regulator DnrN or NorA</fullName>
    </submittedName>
</protein>
<dbReference type="Gene3D" id="1.20.120.520">
    <property type="entry name" value="nmb1532 protein domain like"/>
    <property type="match status" value="1"/>
</dbReference>
<dbReference type="NCBIfam" id="TIGR03652">
    <property type="entry name" value="FeS_repair_RIC"/>
    <property type="match status" value="1"/>
</dbReference>
<keyword evidence="7" id="KW-1185">Reference proteome</keyword>
<dbReference type="GO" id="GO:0046872">
    <property type="term" value="F:metal ion binding"/>
    <property type="evidence" value="ECO:0007669"/>
    <property type="project" value="UniProtKB-KW"/>
</dbReference>
<comment type="subcellular location">
    <subcellularLocation>
        <location evidence="1">Cytoplasm</location>
    </subcellularLocation>
</comment>
<dbReference type="RefSeq" id="WP_094764033.1">
    <property type="nucleotide sequence ID" value="NZ_FUKQ01000018.1"/>
</dbReference>
<dbReference type="InterPro" id="IPR012312">
    <property type="entry name" value="Hemerythrin-like"/>
</dbReference>
<evidence type="ECO:0000256" key="2">
    <source>
        <dbReference type="ARBA" id="ARBA00022490"/>
    </source>
</evidence>
<proteinExistence type="predicted"/>
<organism evidence="6 7">
    <name type="scientific">Luteococcus japonicus LSP_Lj1</name>
    <dbReference type="NCBI Taxonomy" id="1255658"/>
    <lineage>
        <taxon>Bacteria</taxon>
        <taxon>Bacillati</taxon>
        <taxon>Actinomycetota</taxon>
        <taxon>Actinomycetes</taxon>
        <taxon>Propionibacteriales</taxon>
        <taxon>Propionibacteriaceae</taxon>
        <taxon>Luteococcus</taxon>
    </lineage>
</organism>
<keyword evidence="2" id="KW-0963">Cytoplasm</keyword>
<dbReference type="Proteomes" id="UP000188342">
    <property type="component" value="Unassembled WGS sequence"/>
</dbReference>
<gene>
    <name evidence="6" type="ORF">FM114_04740</name>
</gene>
<evidence type="ECO:0000256" key="4">
    <source>
        <dbReference type="ARBA" id="ARBA00023004"/>
    </source>
</evidence>
<evidence type="ECO:0000256" key="1">
    <source>
        <dbReference type="ARBA" id="ARBA00004496"/>
    </source>
</evidence>
<evidence type="ECO:0000313" key="6">
    <source>
        <dbReference type="EMBL" id="SJN25489.1"/>
    </source>
</evidence>